<evidence type="ECO:0000313" key="1">
    <source>
        <dbReference type="EMBL" id="QFJ55951.1"/>
    </source>
</evidence>
<reference evidence="2" key="1">
    <citation type="submission" date="2019-08" db="EMBL/GenBank/DDBJ databases">
        <title>Complete Genome Sequence of the Polysaccharide-Degrading Rumen Bacterium Pseudobutyrivibrio xylanivorans MA3014.</title>
        <authorList>
            <person name="Palevich N."/>
            <person name="Maclean P.H."/>
            <person name="Kelly W.J."/>
            <person name="Leahy S.C."/>
            <person name="Rakonjac J."/>
            <person name="Attwood G.T."/>
        </authorList>
    </citation>
    <scope>NUCLEOTIDE SEQUENCE [LARGE SCALE GENOMIC DNA]</scope>
    <source>
        <strain evidence="2">MA3014</strain>
    </source>
</reference>
<name>A0A5P6VW49_PSEXY</name>
<evidence type="ECO:0000313" key="2">
    <source>
        <dbReference type="Proteomes" id="UP000327030"/>
    </source>
</evidence>
<dbReference type="EMBL" id="CP043028">
    <property type="protein sequence ID" value="QFJ55951.1"/>
    <property type="molecule type" value="Genomic_DNA"/>
</dbReference>
<dbReference type="KEGG" id="pxv:FXF36_14155"/>
<gene>
    <name evidence="1" type="ORF">FXF36_14155</name>
</gene>
<accession>A0A5P6VW49</accession>
<dbReference type="RefSeq" id="WP_151625194.1">
    <property type="nucleotide sequence ID" value="NZ_CP043028.1"/>
</dbReference>
<organism evidence="1 2">
    <name type="scientific">Pseudobutyrivibrio xylanivorans</name>
    <dbReference type="NCBI Taxonomy" id="185007"/>
    <lineage>
        <taxon>Bacteria</taxon>
        <taxon>Bacillati</taxon>
        <taxon>Bacillota</taxon>
        <taxon>Clostridia</taxon>
        <taxon>Lachnospirales</taxon>
        <taxon>Lachnospiraceae</taxon>
        <taxon>Pseudobutyrivibrio</taxon>
    </lineage>
</organism>
<dbReference type="Proteomes" id="UP000327030">
    <property type="component" value="Chromosome 1"/>
</dbReference>
<dbReference type="AlphaFoldDB" id="A0A5P6VW49"/>
<protein>
    <submittedName>
        <fullName evidence="1">Uncharacterized protein</fullName>
    </submittedName>
</protein>
<sequence>MTVAFFEIHGKQAQLKIGLWQATILIYQLINKEWAFDGLLLIDFSCEMLILSMGVAAIL</sequence>
<proteinExistence type="predicted"/>